<dbReference type="GO" id="GO:0005739">
    <property type="term" value="C:mitochondrion"/>
    <property type="evidence" value="ECO:0007669"/>
    <property type="project" value="TreeGrafter"/>
</dbReference>
<dbReference type="Proteomes" id="UP000077154">
    <property type="component" value="Unassembled WGS sequence"/>
</dbReference>
<evidence type="ECO:0000256" key="3">
    <source>
        <dbReference type="SAM" id="MobiDB-lite"/>
    </source>
</evidence>
<dbReference type="PANTHER" id="PTHR43514">
    <property type="entry name" value="ABC TRANSPORTER I FAMILY MEMBER 10"/>
    <property type="match status" value="1"/>
</dbReference>
<evidence type="ECO:0000313" key="5">
    <source>
        <dbReference type="EMBL" id="OAF56441.1"/>
    </source>
</evidence>
<keyword evidence="1" id="KW-0547">Nucleotide-binding</keyword>
<dbReference type="Gene3D" id="3.40.50.300">
    <property type="entry name" value="P-loop containing nucleotide triphosphate hydrolases"/>
    <property type="match status" value="2"/>
</dbReference>
<dbReference type="InterPro" id="IPR050334">
    <property type="entry name" value="Molybdenum_import_ModC"/>
</dbReference>
<proteinExistence type="predicted"/>
<evidence type="ECO:0000256" key="1">
    <source>
        <dbReference type="ARBA" id="ARBA00022741"/>
    </source>
</evidence>
<dbReference type="EMBL" id="KV441404">
    <property type="protein sequence ID" value="OAF56441.1"/>
    <property type="molecule type" value="Genomic_DNA"/>
</dbReference>
<dbReference type="InterPro" id="IPR003593">
    <property type="entry name" value="AAA+_ATPase"/>
</dbReference>
<dbReference type="GO" id="GO:0005524">
    <property type="term" value="F:ATP binding"/>
    <property type="evidence" value="ECO:0007669"/>
    <property type="project" value="UniProtKB-KW"/>
</dbReference>
<dbReference type="OrthoDB" id="10255969at2759"/>
<dbReference type="GO" id="GO:0016887">
    <property type="term" value="F:ATP hydrolysis activity"/>
    <property type="evidence" value="ECO:0007669"/>
    <property type="project" value="InterPro"/>
</dbReference>
<dbReference type="GeneID" id="36289867"/>
<dbReference type="SUPFAM" id="SSF52540">
    <property type="entry name" value="P-loop containing nucleoside triphosphate hydrolases"/>
    <property type="match status" value="2"/>
</dbReference>
<dbReference type="PROSITE" id="PS50893">
    <property type="entry name" value="ABC_TRANSPORTER_2"/>
    <property type="match status" value="1"/>
</dbReference>
<dbReference type="InterPro" id="IPR027417">
    <property type="entry name" value="P-loop_NTPase"/>
</dbReference>
<feature type="compositionally biased region" description="Polar residues" evidence="3">
    <location>
        <begin position="331"/>
        <end position="340"/>
    </location>
</feature>
<evidence type="ECO:0000256" key="2">
    <source>
        <dbReference type="ARBA" id="ARBA00022840"/>
    </source>
</evidence>
<dbReference type="RefSeq" id="XP_024321735.1">
    <property type="nucleotide sequence ID" value="XM_024470400.1"/>
</dbReference>
<organism evidence="5">
    <name type="scientific">Pseudogymnoascus destructans</name>
    <dbReference type="NCBI Taxonomy" id="655981"/>
    <lineage>
        <taxon>Eukaryota</taxon>
        <taxon>Fungi</taxon>
        <taxon>Dikarya</taxon>
        <taxon>Ascomycota</taxon>
        <taxon>Pezizomycotina</taxon>
        <taxon>Leotiomycetes</taxon>
        <taxon>Thelebolales</taxon>
        <taxon>Thelebolaceae</taxon>
        <taxon>Pseudogymnoascus</taxon>
    </lineage>
</organism>
<dbReference type="InterPro" id="IPR003439">
    <property type="entry name" value="ABC_transporter-like_ATP-bd"/>
</dbReference>
<dbReference type="VEuPathDB" id="FungiDB:GMDG_04290"/>
<feature type="domain" description="ABC transporter" evidence="4">
    <location>
        <begin position="28"/>
        <end position="306"/>
    </location>
</feature>
<keyword evidence="2" id="KW-0067">ATP-binding</keyword>
<evidence type="ECO:0000259" key="4">
    <source>
        <dbReference type="PROSITE" id="PS50893"/>
    </source>
</evidence>
<dbReference type="SMART" id="SM00382">
    <property type="entry name" value="AAA"/>
    <property type="match status" value="2"/>
</dbReference>
<name>A0A177A5C6_9PEZI</name>
<gene>
    <name evidence="5" type="ORF">VC83_06812</name>
</gene>
<reference evidence="5" key="1">
    <citation type="submission" date="2016-03" db="EMBL/GenBank/DDBJ databases">
        <title>Updated assembly of Pseudogymnoascus destructans, the fungus causing white-nose syndrome of bats.</title>
        <authorList>
            <person name="Palmer J.M."/>
            <person name="Drees K.P."/>
            <person name="Foster J.T."/>
            <person name="Lindner D.L."/>
        </authorList>
    </citation>
    <scope>NUCLEOTIDE SEQUENCE [LARGE SCALE GENOMIC DNA]</scope>
    <source>
        <strain evidence="5">20631-21</strain>
    </source>
</reference>
<dbReference type="PANTHER" id="PTHR43514:SF4">
    <property type="entry name" value="ABC TRANSPORTER I FAMILY MEMBER 10"/>
    <property type="match status" value="1"/>
</dbReference>
<dbReference type="eggNOG" id="KOG0927">
    <property type="taxonomic scope" value="Eukaryota"/>
</dbReference>
<protein>
    <recommendedName>
        <fullName evidence="4">ABC transporter domain-containing protein</fullName>
    </recommendedName>
</protein>
<dbReference type="Pfam" id="PF00005">
    <property type="entry name" value="ABC_tran"/>
    <property type="match status" value="2"/>
</dbReference>
<sequence length="666" mass="73766">MRLIQIKGPFHRISSRSYSSATSKPAIIQIKNGTFYRHHPSSLAAKEANPALFKDLNFELPSFPEDPHYWAILGPSSSGKTAFLQILRGLYLSFPPTARSYPYLNSEEINQKNHELRIPSRAIEYVGFGGEQGVLSGQGTRGAYLSARYEAHREATDWTVLNYLQGRTELNPSEEEKSKSINEASLKRVIEDLRLGDLIDMPVSNLSNGQTRRAKIARALLGKPEVLLLDEPLMGLDPPTLMTLSPLLHGLAKANDPRLILSLRPQDPIPDWITHLMYLRPECEVAFKGPKEEVLSELRANSGSAVNIPVQSLHEIGRTLTDRGIVEPDTSEATGTSSSTRGDDMEESKEAETGEILVDMDGVRVAYGPKVVLGNWTQDVDGKPQKGLHWKVRRGQRWGIIGANGSGKTTILSLICSDHPQTYSQPVKLFGRSRLPEPGRPGISIFDIQARIGHSSPEIHHHIPRTLTLKQTLENAWSETFLGIPKLDKSDVAAVEACLKWFEHELRPGAAASDASQPVHDSTAWASECLFNQLPFSSQRVALFLRAIIKKPDLVILDESFGAMDEVVRDKCMLFLAHGETKTFQWKDGSREVVESDASCAGNVAIRGLGPEQALLCISHVREEIPGCVREWVCLPESTSGTPPRFGRLDGPLDGDSRRWNQIWGI</sequence>
<accession>A0A177A5C6</accession>
<dbReference type="AlphaFoldDB" id="A0A177A5C6"/>
<feature type="region of interest" description="Disordered" evidence="3">
    <location>
        <begin position="320"/>
        <end position="355"/>
    </location>
</feature>